<sequence length="446" mass="53726">MSKPKKKGDKNEENPNKLTEAQEKALNAQDKGKWEETIIQIKEDIASKVQLIYELNETIRINNEENKKLNQKLEFDRDDKLQQQQFLQSQYEKEKNIFEERLMKKEEIKKIDQVKFDEEKQQELRELRQKLDELNTELTPLRPYHEKEKYYQDRIDQLRREERDCELAHHDELQRQEKEQSQKLIQMDNISQAKIDDNKKSAPKAAEKDARDKEELKIQNNQQLRQQLIIKQREVQEMRRERDAVLKQNKNFKLNLQVNKEGILEYQIVNQRQENKIKTLKEEVETLKQQISDDVTKQTKNLEFMKLQDKQKKEELQKEIAFIKNELKIKVEELKRVKAIAEIIVDQRSDIEQFFLEALQKVKEQISQKYKINKRSYSNSSSLKLPELSIKSNQQVDDTKQQNNSKFYQDKVDVSELDLEEKEKLLRILFRKMNIGVQPLSWDENR</sequence>
<organism evidence="3 4">
    <name type="scientific">Tetrahymena thermophila (strain SB210)</name>
    <dbReference type="NCBI Taxonomy" id="312017"/>
    <lineage>
        <taxon>Eukaryota</taxon>
        <taxon>Sar</taxon>
        <taxon>Alveolata</taxon>
        <taxon>Ciliophora</taxon>
        <taxon>Intramacronucleata</taxon>
        <taxon>Oligohymenophorea</taxon>
        <taxon>Hymenostomatida</taxon>
        <taxon>Tetrahymenina</taxon>
        <taxon>Tetrahymenidae</taxon>
        <taxon>Tetrahymena</taxon>
    </lineage>
</organism>
<evidence type="ECO:0000313" key="4">
    <source>
        <dbReference type="Proteomes" id="UP000009168"/>
    </source>
</evidence>
<dbReference type="PANTHER" id="PTHR14845:SF0">
    <property type="entry name" value="DUF4515 DOMAIN-CONTAINING PROTEIN"/>
    <property type="match status" value="1"/>
</dbReference>
<dbReference type="Proteomes" id="UP000009168">
    <property type="component" value="Unassembled WGS sequence"/>
</dbReference>
<dbReference type="HOGENOM" id="CLU_795595_0_0_1"/>
<evidence type="ECO:0000256" key="1">
    <source>
        <dbReference type="SAM" id="Coils"/>
    </source>
</evidence>
<protein>
    <submittedName>
        <fullName evidence="3">Uncharacterized protein</fullName>
    </submittedName>
</protein>
<evidence type="ECO:0000313" key="3">
    <source>
        <dbReference type="EMBL" id="EAR92242.2"/>
    </source>
</evidence>
<dbReference type="AlphaFoldDB" id="Q235N8"/>
<accession>Q235N8</accession>
<proteinExistence type="predicted"/>
<keyword evidence="1" id="KW-0175">Coiled coil</keyword>
<dbReference type="eggNOG" id="ENOG502QRCW">
    <property type="taxonomic scope" value="Eukaryota"/>
</dbReference>
<dbReference type="OrthoDB" id="441129at2759"/>
<feature type="region of interest" description="Disordered" evidence="2">
    <location>
        <begin position="1"/>
        <end position="32"/>
    </location>
</feature>
<dbReference type="STRING" id="312017.Q235N8"/>
<reference evidence="4" key="1">
    <citation type="journal article" date="2006" name="PLoS Biol.">
        <title>Macronuclear genome sequence of the ciliate Tetrahymena thermophila, a model eukaryote.</title>
        <authorList>
            <person name="Eisen J.A."/>
            <person name="Coyne R.S."/>
            <person name="Wu M."/>
            <person name="Wu D."/>
            <person name="Thiagarajan M."/>
            <person name="Wortman J.R."/>
            <person name="Badger J.H."/>
            <person name="Ren Q."/>
            <person name="Amedeo P."/>
            <person name="Jones K.M."/>
            <person name="Tallon L.J."/>
            <person name="Delcher A.L."/>
            <person name="Salzberg S.L."/>
            <person name="Silva J.C."/>
            <person name="Haas B.J."/>
            <person name="Majoros W.H."/>
            <person name="Farzad M."/>
            <person name="Carlton J.M."/>
            <person name="Smith R.K. Jr."/>
            <person name="Garg J."/>
            <person name="Pearlman R.E."/>
            <person name="Karrer K.M."/>
            <person name="Sun L."/>
            <person name="Manning G."/>
            <person name="Elde N.C."/>
            <person name="Turkewitz A.P."/>
            <person name="Asai D.J."/>
            <person name="Wilkes D.E."/>
            <person name="Wang Y."/>
            <person name="Cai H."/>
            <person name="Collins K."/>
            <person name="Stewart B.A."/>
            <person name="Lee S.R."/>
            <person name="Wilamowska K."/>
            <person name="Weinberg Z."/>
            <person name="Ruzzo W.L."/>
            <person name="Wloga D."/>
            <person name="Gaertig J."/>
            <person name="Frankel J."/>
            <person name="Tsao C.-C."/>
            <person name="Gorovsky M.A."/>
            <person name="Keeling P.J."/>
            <person name="Waller R.F."/>
            <person name="Patron N.J."/>
            <person name="Cherry J.M."/>
            <person name="Stover N.A."/>
            <person name="Krieger C.J."/>
            <person name="del Toro C."/>
            <person name="Ryder H.F."/>
            <person name="Williamson S.C."/>
            <person name="Barbeau R.A."/>
            <person name="Hamilton E.P."/>
            <person name="Orias E."/>
        </authorList>
    </citation>
    <scope>NUCLEOTIDE SEQUENCE [LARGE SCALE GENOMIC DNA]</scope>
    <source>
        <strain evidence="4">SB210</strain>
    </source>
</reference>
<gene>
    <name evidence="3" type="ORF">TTHERM_01052900</name>
</gene>
<dbReference type="KEGG" id="tet:TTHERM_01052900"/>
<name>Q235N8_TETTS</name>
<feature type="coiled-coil region" evidence="1">
    <location>
        <begin position="221"/>
        <end position="344"/>
    </location>
</feature>
<dbReference type="RefSeq" id="XP_001012487.2">
    <property type="nucleotide sequence ID" value="XM_001012487.3"/>
</dbReference>
<dbReference type="GeneID" id="7835635"/>
<dbReference type="PANTHER" id="PTHR14845">
    <property type="entry name" value="COILED-COIL DOMAIN-CONTAINING 166"/>
    <property type="match status" value="1"/>
</dbReference>
<dbReference type="EMBL" id="GG662759">
    <property type="protein sequence ID" value="EAR92242.2"/>
    <property type="molecule type" value="Genomic_DNA"/>
</dbReference>
<feature type="region of interest" description="Disordered" evidence="2">
    <location>
        <begin position="190"/>
        <end position="218"/>
    </location>
</feature>
<keyword evidence="4" id="KW-1185">Reference proteome</keyword>
<evidence type="ECO:0000256" key="2">
    <source>
        <dbReference type="SAM" id="MobiDB-lite"/>
    </source>
</evidence>
<dbReference type="InParanoid" id="Q235N8"/>
<feature type="compositionally biased region" description="Basic and acidic residues" evidence="2">
    <location>
        <begin position="9"/>
        <end position="23"/>
    </location>
</feature>
<feature type="compositionally biased region" description="Basic and acidic residues" evidence="2">
    <location>
        <begin position="194"/>
        <end position="217"/>
    </location>
</feature>